<accession>A0ABU0T603</accession>
<evidence type="ECO:0000256" key="4">
    <source>
        <dbReference type="ARBA" id="ARBA00022777"/>
    </source>
</evidence>
<dbReference type="PANTHER" id="PTHR24421">
    <property type="entry name" value="NITRATE/NITRITE SENSOR PROTEIN NARX-RELATED"/>
    <property type="match status" value="1"/>
</dbReference>
<keyword evidence="4 8" id="KW-0418">Kinase</keyword>
<comment type="catalytic activity">
    <reaction evidence="1">
        <text>ATP + protein L-histidine = ADP + protein N-phospho-L-histidine.</text>
        <dbReference type="EC" id="2.7.13.3"/>
    </reaction>
</comment>
<dbReference type="PROSITE" id="PS50109">
    <property type="entry name" value="HIS_KIN"/>
    <property type="match status" value="1"/>
</dbReference>
<dbReference type="Pfam" id="PF02518">
    <property type="entry name" value="HATPase_c"/>
    <property type="match status" value="1"/>
</dbReference>
<dbReference type="SMART" id="SM00387">
    <property type="entry name" value="HATPase_c"/>
    <property type="match status" value="1"/>
</dbReference>
<dbReference type="Gene3D" id="3.30.565.10">
    <property type="entry name" value="Histidine kinase-like ATPase, C-terminal domain"/>
    <property type="match status" value="1"/>
</dbReference>
<organism evidence="8 9">
    <name type="scientific">Streptomyces umbrinus</name>
    <dbReference type="NCBI Taxonomy" id="67370"/>
    <lineage>
        <taxon>Bacteria</taxon>
        <taxon>Bacillati</taxon>
        <taxon>Actinomycetota</taxon>
        <taxon>Actinomycetes</taxon>
        <taxon>Kitasatosporales</taxon>
        <taxon>Streptomycetaceae</taxon>
        <taxon>Streptomyces</taxon>
        <taxon>Streptomyces phaeochromogenes group</taxon>
    </lineage>
</organism>
<evidence type="ECO:0000256" key="3">
    <source>
        <dbReference type="ARBA" id="ARBA00022679"/>
    </source>
</evidence>
<dbReference type="InterPro" id="IPR036890">
    <property type="entry name" value="HATPase_C_sf"/>
</dbReference>
<gene>
    <name evidence="8" type="ORF">QF035_008811</name>
</gene>
<keyword evidence="6" id="KW-0472">Membrane</keyword>
<feature type="transmembrane region" description="Helical" evidence="6">
    <location>
        <begin position="38"/>
        <end position="61"/>
    </location>
</feature>
<feature type="domain" description="Histidine kinase" evidence="7">
    <location>
        <begin position="332"/>
        <end position="416"/>
    </location>
</feature>
<dbReference type="CDD" id="cd16917">
    <property type="entry name" value="HATPase_UhpB-NarQ-NarX-like"/>
    <property type="match status" value="1"/>
</dbReference>
<comment type="caution">
    <text evidence="8">The sequence shown here is derived from an EMBL/GenBank/DDBJ whole genome shotgun (WGS) entry which is preliminary data.</text>
</comment>
<evidence type="ECO:0000313" key="8">
    <source>
        <dbReference type="EMBL" id="MDQ1031229.1"/>
    </source>
</evidence>
<sequence>MGYRWDGSRDDALCRRLVLLIRRWRSERPVMRRSAAPVWFSAALAALIVSGFLIVALVNASARLNHILLFGYATAVLLVPVASQVGALREWAGRASAFERLADFEQVASEGYRELLAKWLRDPEIQIYPWLPHEERYANPAGGAIRFPTDPRRAKTYLEWRGQPLGVLIHDSSLAGARQLKSVATVTRIILEKEALQAEVAQAGMMLFDSEVKQRKALQSALHNGGQEQIMGIRFILNQLKGEPGLENSRATELIQKALDGVEELKQQIRDVSFQLFPPALEKYGLQAGVESLYDRLGLPLENLAIPETLRDQLLQGDEDWAKRIEHAAYGVISEAVLNARVHAGTDNIRVTVNLHCDQLIVEIDDDGMGGAESPVSSGVGLHRATQLVKVLGGTFKLNSPTDEGTHIRVEIPCTS</sequence>
<dbReference type="PANTHER" id="PTHR24421:SF10">
    <property type="entry name" value="NITRATE_NITRITE SENSOR PROTEIN NARQ"/>
    <property type="match status" value="1"/>
</dbReference>
<keyword evidence="9" id="KW-1185">Reference proteome</keyword>
<protein>
    <recommendedName>
        <fullName evidence="2">histidine kinase</fullName>
        <ecNumber evidence="2">2.7.13.3</ecNumber>
    </recommendedName>
</protein>
<reference evidence="8 9" key="1">
    <citation type="submission" date="2023-07" db="EMBL/GenBank/DDBJ databases">
        <title>Comparative genomics of wheat-associated soil bacteria to identify genetic determinants of phenazine resistance.</title>
        <authorList>
            <person name="Mouncey N."/>
        </authorList>
    </citation>
    <scope>NUCLEOTIDE SEQUENCE [LARGE SCALE GENOMIC DNA]</scope>
    <source>
        <strain evidence="8 9">V2I4</strain>
    </source>
</reference>
<keyword evidence="3" id="KW-0808">Transferase</keyword>
<dbReference type="InterPro" id="IPR050482">
    <property type="entry name" value="Sensor_HK_TwoCompSys"/>
</dbReference>
<keyword evidence="5" id="KW-0902">Two-component regulatory system</keyword>
<dbReference type="EMBL" id="JAUSZI010000002">
    <property type="protein sequence ID" value="MDQ1031229.1"/>
    <property type="molecule type" value="Genomic_DNA"/>
</dbReference>
<keyword evidence="6" id="KW-1133">Transmembrane helix</keyword>
<dbReference type="Proteomes" id="UP001230328">
    <property type="component" value="Unassembled WGS sequence"/>
</dbReference>
<dbReference type="EC" id="2.7.13.3" evidence="2"/>
<dbReference type="InterPro" id="IPR005467">
    <property type="entry name" value="His_kinase_dom"/>
</dbReference>
<dbReference type="InterPro" id="IPR004358">
    <property type="entry name" value="Sig_transdc_His_kin-like_C"/>
</dbReference>
<proteinExistence type="predicted"/>
<evidence type="ECO:0000313" key="9">
    <source>
        <dbReference type="Proteomes" id="UP001230328"/>
    </source>
</evidence>
<name>A0ABU0T603_9ACTN</name>
<dbReference type="InterPro" id="IPR003594">
    <property type="entry name" value="HATPase_dom"/>
</dbReference>
<evidence type="ECO:0000256" key="6">
    <source>
        <dbReference type="SAM" id="Phobius"/>
    </source>
</evidence>
<dbReference type="RefSeq" id="WP_307527222.1">
    <property type="nucleotide sequence ID" value="NZ_JAUSZI010000002.1"/>
</dbReference>
<dbReference type="PRINTS" id="PR00344">
    <property type="entry name" value="BCTRLSENSOR"/>
</dbReference>
<evidence type="ECO:0000256" key="5">
    <source>
        <dbReference type="ARBA" id="ARBA00023012"/>
    </source>
</evidence>
<dbReference type="SUPFAM" id="SSF55874">
    <property type="entry name" value="ATPase domain of HSP90 chaperone/DNA topoisomerase II/histidine kinase"/>
    <property type="match status" value="1"/>
</dbReference>
<keyword evidence="6" id="KW-0812">Transmembrane</keyword>
<feature type="transmembrane region" description="Helical" evidence="6">
    <location>
        <begin position="67"/>
        <end position="88"/>
    </location>
</feature>
<dbReference type="GO" id="GO:0016301">
    <property type="term" value="F:kinase activity"/>
    <property type="evidence" value="ECO:0007669"/>
    <property type="project" value="UniProtKB-KW"/>
</dbReference>
<evidence type="ECO:0000259" key="7">
    <source>
        <dbReference type="PROSITE" id="PS50109"/>
    </source>
</evidence>
<evidence type="ECO:0000256" key="1">
    <source>
        <dbReference type="ARBA" id="ARBA00000085"/>
    </source>
</evidence>
<evidence type="ECO:0000256" key="2">
    <source>
        <dbReference type="ARBA" id="ARBA00012438"/>
    </source>
</evidence>